<evidence type="ECO:0000313" key="8">
    <source>
        <dbReference type="EMBL" id="WFD34662.1"/>
    </source>
</evidence>
<name>A0AAF0J5N0_9BASI</name>
<evidence type="ECO:0000256" key="1">
    <source>
        <dbReference type="ARBA" id="ARBA00004448"/>
    </source>
</evidence>
<sequence length="171" mass="17670">MPAEVQSYDKPVFREREALTEALSAGAVSAVAGLFVSAVQNSLQRHQSGALGIFSRTGSTIALFTLVGASFAFTDAYVSNFRRKSDGISGAAGGCASGLVAGAAVRSIPVMAGSCAGLATLIGTFQEAGSSLFNRANAFPAPAPKIDESDPLRGSTQQRRATFYKQATNEQ</sequence>
<evidence type="ECO:0008006" key="10">
    <source>
        <dbReference type="Google" id="ProtNLM"/>
    </source>
</evidence>
<dbReference type="PANTHER" id="PTHR21382:SF1">
    <property type="entry name" value="NADH DEHYDROGENASE [UBIQUINONE] 1 ALPHA SUBCOMPLEX SUBUNIT 11"/>
    <property type="match status" value="1"/>
</dbReference>
<evidence type="ECO:0000256" key="5">
    <source>
        <dbReference type="ARBA" id="ARBA00023128"/>
    </source>
</evidence>
<evidence type="ECO:0000256" key="2">
    <source>
        <dbReference type="ARBA" id="ARBA00022692"/>
    </source>
</evidence>
<keyword evidence="3" id="KW-0999">Mitochondrion inner membrane</keyword>
<reference evidence="8" key="1">
    <citation type="submission" date="2023-03" db="EMBL/GenBank/DDBJ databases">
        <title>Mating type loci evolution in Malassezia.</title>
        <authorList>
            <person name="Coelho M.A."/>
        </authorList>
    </citation>
    <scope>NUCLEOTIDE SEQUENCE</scope>
    <source>
        <strain evidence="8">CBS 11721</strain>
    </source>
</reference>
<comment type="subcellular location">
    <subcellularLocation>
        <location evidence="1">Mitochondrion inner membrane</location>
        <topology evidence="1">Multi-pass membrane protein</topology>
    </subcellularLocation>
</comment>
<feature type="transmembrane region" description="Helical" evidence="7">
    <location>
        <begin position="59"/>
        <end position="78"/>
    </location>
</feature>
<keyword evidence="2 7" id="KW-0812">Transmembrane</keyword>
<keyword evidence="4 7" id="KW-1133">Transmembrane helix</keyword>
<keyword evidence="9" id="KW-1185">Reference proteome</keyword>
<dbReference type="GO" id="GO:0045271">
    <property type="term" value="C:respiratory chain complex I"/>
    <property type="evidence" value="ECO:0007669"/>
    <property type="project" value="InterPro"/>
</dbReference>
<dbReference type="GO" id="GO:0005743">
    <property type="term" value="C:mitochondrial inner membrane"/>
    <property type="evidence" value="ECO:0007669"/>
    <property type="project" value="UniProtKB-SubCell"/>
</dbReference>
<evidence type="ECO:0000313" key="9">
    <source>
        <dbReference type="Proteomes" id="UP001219933"/>
    </source>
</evidence>
<evidence type="ECO:0000256" key="4">
    <source>
        <dbReference type="ARBA" id="ARBA00022989"/>
    </source>
</evidence>
<dbReference type="GO" id="GO:0006120">
    <property type="term" value="P:mitochondrial electron transport, NADH to ubiquinone"/>
    <property type="evidence" value="ECO:0007669"/>
    <property type="project" value="InterPro"/>
</dbReference>
<evidence type="ECO:0000256" key="3">
    <source>
        <dbReference type="ARBA" id="ARBA00022792"/>
    </source>
</evidence>
<keyword evidence="6 7" id="KW-0472">Membrane</keyword>
<accession>A0AAF0J5N0</accession>
<dbReference type="InterPro" id="IPR039205">
    <property type="entry name" value="NDUFA11"/>
</dbReference>
<proteinExistence type="predicted"/>
<dbReference type="EMBL" id="CP119878">
    <property type="protein sequence ID" value="WFD34662.1"/>
    <property type="molecule type" value="Genomic_DNA"/>
</dbReference>
<feature type="transmembrane region" description="Helical" evidence="7">
    <location>
        <begin position="18"/>
        <end position="39"/>
    </location>
</feature>
<dbReference type="AlphaFoldDB" id="A0AAF0J5N0"/>
<protein>
    <recommendedName>
        <fullName evidence="10">NADH dehydrogenase [ubiquinone] 1 alpha subcomplex subunit 11</fullName>
    </recommendedName>
</protein>
<dbReference type="PANTHER" id="PTHR21382">
    <property type="entry name" value="NADH-UBIQUINONE OXIDOREDUCTASE SUBUNIT"/>
    <property type="match status" value="1"/>
</dbReference>
<evidence type="ECO:0000256" key="6">
    <source>
        <dbReference type="ARBA" id="ARBA00023136"/>
    </source>
</evidence>
<organism evidence="8 9">
    <name type="scientific">Malassezia cuniculi</name>
    <dbReference type="NCBI Taxonomy" id="948313"/>
    <lineage>
        <taxon>Eukaryota</taxon>
        <taxon>Fungi</taxon>
        <taxon>Dikarya</taxon>
        <taxon>Basidiomycota</taxon>
        <taxon>Ustilaginomycotina</taxon>
        <taxon>Malasseziomycetes</taxon>
        <taxon>Malasseziales</taxon>
        <taxon>Malasseziaceae</taxon>
        <taxon>Malassezia</taxon>
    </lineage>
</organism>
<dbReference type="Proteomes" id="UP001219933">
    <property type="component" value="Chromosome 2"/>
</dbReference>
<keyword evidence="5" id="KW-0496">Mitochondrion</keyword>
<gene>
    <name evidence="8" type="ORF">MCUN1_001503</name>
</gene>
<evidence type="ECO:0000256" key="7">
    <source>
        <dbReference type="SAM" id="Phobius"/>
    </source>
</evidence>